<comment type="caution">
    <text evidence="1">The sequence shown here is derived from an EMBL/GenBank/DDBJ whole genome shotgun (WGS) entry which is preliminary data.</text>
</comment>
<name>A0A7W2ETL4_9BURK</name>
<protein>
    <submittedName>
        <fullName evidence="1">Citryl-CoA lyase</fullName>
    </submittedName>
</protein>
<organism evidence="1 2">
    <name type="scientific">Rugamonas brunnea</name>
    <dbReference type="NCBI Taxonomy" id="2758569"/>
    <lineage>
        <taxon>Bacteria</taxon>
        <taxon>Pseudomonadati</taxon>
        <taxon>Pseudomonadota</taxon>
        <taxon>Betaproteobacteria</taxon>
        <taxon>Burkholderiales</taxon>
        <taxon>Oxalobacteraceae</taxon>
        <taxon>Telluria group</taxon>
        <taxon>Rugamonas</taxon>
    </lineage>
</organism>
<dbReference type="Gene3D" id="1.10.580.10">
    <property type="entry name" value="Citrate Synthase, domain 1"/>
    <property type="match status" value="1"/>
</dbReference>
<proteinExistence type="predicted"/>
<keyword evidence="1" id="KW-0456">Lyase</keyword>
<dbReference type="InterPro" id="IPR036969">
    <property type="entry name" value="Citrate_synthase_sf"/>
</dbReference>
<gene>
    <name evidence="1" type="ORF">H3H37_15135</name>
</gene>
<evidence type="ECO:0000313" key="2">
    <source>
        <dbReference type="Proteomes" id="UP000534388"/>
    </source>
</evidence>
<dbReference type="Proteomes" id="UP000534388">
    <property type="component" value="Unassembled WGS sequence"/>
</dbReference>
<accession>A0A7W2ETL4</accession>
<dbReference type="SUPFAM" id="SSF48256">
    <property type="entry name" value="Citrate synthase"/>
    <property type="match status" value="1"/>
</dbReference>
<dbReference type="RefSeq" id="WP_182163899.1">
    <property type="nucleotide sequence ID" value="NZ_JACEZT010000009.1"/>
</dbReference>
<dbReference type="GO" id="GO:0016829">
    <property type="term" value="F:lyase activity"/>
    <property type="evidence" value="ECO:0007669"/>
    <property type="project" value="UniProtKB-KW"/>
</dbReference>
<reference evidence="1 2" key="1">
    <citation type="submission" date="2020-07" db="EMBL/GenBank/DDBJ databases">
        <title>Novel species isolated from subtropical streams in China.</title>
        <authorList>
            <person name="Lu H."/>
        </authorList>
    </citation>
    <scope>NUCLEOTIDE SEQUENCE [LARGE SCALE GENOMIC DNA]</scope>
    <source>
        <strain evidence="1 2">LX20W</strain>
    </source>
</reference>
<dbReference type="EMBL" id="JACEZT010000009">
    <property type="protein sequence ID" value="MBA5638391.1"/>
    <property type="molecule type" value="Genomic_DNA"/>
</dbReference>
<keyword evidence="2" id="KW-1185">Reference proteome</keyword>
<dbReference type="GO" id="GO:0046912">
    <property type="term" value="F:acyltransferase activity, acyl groups converted into alkyl on transfer"/>
    <property type="evidence" value="ECO:0007669"/>
    <property type="project" value="InterPro"/>
</dbReference>
<dbReference type="InterPro" id="IPR016142">
    <property type="entry name" value="Citrate_synth-like_lrg_a-sub"/>
</dbReference>
<dbReference type="AlphaFoldDB" id="A0A7W2ETL4"/>
<sequence length="281" mass="29645">MIASTTTTAPRPDAADLIHTRIWHETPEPDNPFATRNALCRGYDVFGQLVGRARWVEMLYLLLRDEQPAPSALAMLEALAVALANPGPRDASVHAAMCGAVGGSTAAASLIAALSVGAGRHGGARDVYDAMVLWQTCGPDLAAWRRHQQTQAEAPIDPWPQSARLPGFDPHGSSTPTVVRQLLATLVTVGGDNGHGYTGWLLQQLDHLPALAGLPLAISGVAAAALCDLGLTPDEGEMLYLLLRLPGAAAHALEQKHGGFKRFPFYPVHLATPEQAGEVAA</sequence>
<evidence type="ECO:0000313" key="1">
    <source>
        <dbReference type="EMBL" id="MBA5638391.1"/>
    </source>
</evidence>